<dbReference type="OMA" id="AGHAGWY"/>
<dbReference type="InterPro" id="IPR006619">
    <property type="entry name" value="PGRP_domain_met/bac"/>
</dbReference>
<name>A0A9J6GL13_HAELO</name>
<dbReference type="SMART" id="SM00701">
    <property type="entry name" value="PGRP"/>
    <property type="match status" value="1"/>
</dbReference>
<dbReference type="GO" id="GO:0008745">
    <property type="term" value="F:N-acetylmuramoyl-L-alanine amidase activity"/>
    <property type="evidence" value="ECO:0007669"/>
    <property type="project" value="InterPro"/>
</dbReference>
<dbReference type="Gene3D" id="3.40.80.10">
    <property type="entry name" value="Peptidoglycan recognition protein-like"/>
    <property type="match status" value="1"/>
</dbReference>
<dbReference type="EMBL" id="JABSTR010000007">
    <property type="protein sequence ID" value="KAH9375601.1"/>
    <property type="molecule type" value="Genomic_DNA"/>
</dbReference>
<evidence type="ECO:0000313" key="3">
    <source>
        <dbReference type="EMBL" id="KAH9375601.1"/>
    </source>
</evidence>
<dbReference type="GO" id="GO:0009253">
    <property type="term" value="P:peptidoglycan catabolic process"/>
    <property type="evidence" value="ECO:0007669"/>
    <property type="project" value="InterPro"/>
</dbReference>
<sequence length="91" mass="10109">MSPTFAEWWDIGYNFVIGGDGRVYEGRGFGVEGAHTLGHNTDSLGIAFTGDYRHTRPSDKMLAAAQRLIECGVRQVGYNVRWLDGKLNTCK</sequence>
<dbReference type="AlphaFoldDB" id="A0A9J6GL13"/>
<organism evidence="3 4">
    <name type="scientific">Haemaphysalis longicornis</name>
    <name type="common">Bush tick</name>
    <dbReference type="NCBI Taxonomy" id="44386"/>
    <lineage>
        <taxon>Eukaryota</taxon>
        <taxon>Metazoa</taxon>
        <taxon>Ecdysozoa</taxon>
        <taxon>Arthropoda</taxon>
        <taxon>Chelicerata</taxon>
        <taxon>Arachnida</taxon>
        <taxon>Acari</taxon>
        <taxon>Parasitiformes</taxon>
        <taxon>Ixodida</taxon>
        <taxon>Ixodoidea</taxon>
        <taxon>Ixodidae</taxon>
        <taxon>Haemaphysalinae</taxon>
        <taxon>Haemaphysalis</taxon>
    </lineage>
</organism>
<comment type="caution">
    <text evidence="3">The sequence shown here is derived from an EMBL/GenBank/DDBJ whole genome shotgun (WGS) entry which is preliminary data.</text>
</comment>
<dbReference type="PANTHER" id="PTHR11022">
    <property type="entry name" value="PEPTIDOGLYCAN RECOGNITION PROTEIN"/>
    <property type="match status" value="1"/>
</dbReference>
<dbReference type="Pfam" id="PF01510">
    <property type="entry name" value="Amidase_2"/>
    <property type="match status" value="1"/>
</dbReference>
<dbReference type="CDD" id="cd06583">
    <property type="entry name" value="PGRP"/>
    <property type="match status" value="1"/>
</dbReference>
<evidence type="ECO:0000259" key="2">
    <source>
        <dbReference type="SMART" id="SM00701"/>
    </source>
</evidence>
<dbReference type="InterPro" id="IPR036505">
    <property type="entry name" value="Amidase/PGRP_sf"/>
</dbReference>
<evidence type="ECO:0000256" key="1">
    <source>
        <dbReference type="ARBA" id="ARBA00007553"/>
    </source>
</evidence>
<dbReference type="GO" id="GO:0008270">
    <property type="term" value="F:zinc ion binding"/>
    <property type="evidence" value="ECO:0007669"/>
    <property type="project" value="InterPro"/>
</dbReference>
<gene>
    <name evidence="3" type="ORF">HPB48_013815</name>
</gene>
<proteinExistence type="inferred from homology"/>
<comment type="similarity">
    <text evidence="1">Belongs to the N-acetylmuramoyl-L-alanine amidase 2 family.</text>
</comment>
<reference evidence="3 4" key="1">
    <citation type="journal article" date="2020" name="Cell">
        <title>Large-Scale Comparative Analyses of Tick Genomes Elucidate Their Genetic Diversity and Vector Capacities.</title>
        <authorList>
            <consortium name="Tick Genome and Microbiome Consortium (TIGMIC)"/>
            <person name="Jia N."/>
            <person name="Wang J."/>
            <person name="Shi W."/>
            <person name="Du L."/>
            <person name="Sun Y."/>
            <person name="Zhan W."/>
            <person name="Jiang J.F."/>
            <person name="Wang Q."/>
            <person name="Zhang B."/>
            <person name="Ji P."/>
            <person name="Bell-Sakyi L."/>
            <person name="Cui X.M."/>
            <person name="Yuan T.T."/>
            <person name="Jiang B.G."/>
            <person name="Yang W.F."/>
            <person name="Lam T.T."/>
            <person name="Chang Q.C."/>
            <person name="Ding S.J."/>
            <person name="Wang X.J."/>
            <person name="Zhu J.G."/>
            <person name="Ruan X.D."/>
            <person name="Zhao L."/>
            <person name="Wei J.T."/>
            <person name="Ye R.Z."/>
            <person name="Que T.C."/>
            <person name="Du C.H."/>
            <person name="Zhou Y.H."/>
            <person name="Cheng J.X."/>
            <person name="Dai P.F."/>
            <person name="Guo W.B."/>
            <person name="Han X.H."/>
            <person name="Huang E.J."/>
            <person name="Li L.F."/>
            <person name="Wei W."/>
            <person name="Gao Y.C."/>
            <person name="Liu J.Z."/>
            <person name="Shao H.Z."/>
            <person name="Wang X."/>
            <person name="Wang C.C."/>
            <person name="Yang T.C."/>
            <person name="Huo Q.B."/>
            <person name="Li W."/>
            <person name="Chen H.Y."/>
            <person name="Chen S.E."/>
            <person name="Zhou L.G."/>
            <person name="Ni X.B."/>
            <person name="Tian J.H."/>
            <person name="Sheng Y."/>
            <person name="Liu T."/>
            <person name="Pan Y.S."/>
            <person name="Xia L.Y."/>
            <person name="Li J."/>
            <person name="Zhao F."/>
            <person name="Cao W.C."/>
        </authorList>
    </citation>
    <scope>NUCLEOTIDE SEQUENCE [LARGE SCALE GENOMIC DNA]</scope>
    <source>
        <strain evidence="3">HaeL-2018</strain>
    </source>
</reference>
<keyword evidence="4" id="KW-1185">Reference proteome</keyword>
<dbReference type="VEuPathDB" id="VectorBase:HLOH_059450"/>
<evidence type="ECO:0000313" key="4">
    <source>
        <dbReference type="Proteomes" id="UP000821853"/>
    </source>
</evidence>
<dbReference type="Proteomes" id="UP000821853">
    <property type="component" value="Chromosome 5"/>
</dbReference>
<dbReference type="PANTHER" id="PTHR11022:SF41">
    <property type="entry name" value="PEPTIDOGLYCAN-RECOGNITION PROTEIN LC-RELATED"/>
    <property type="match status" value="1"/>
</dbReference>
<dbReference type="OrthoDB" id="10001926at2759"/>
<protein>
    <recommendedName>
        <fullName evidence="2">Peptidoglycan recognition protein family domain-containing protein</fullName>
    </recommendedName>
</protein>
<accession>A0A9J6GL13</accession>
<feature type="domain" description="Peptidoglycan recognition protein family" evidence="2">
    <location>
        <begin position="1"/>
        <end position="90"/>
    </location>
</feature>
<dbReference type="InterPro" id="IPR002502">
    <property type="entry name" value="Amidase_domain"/>
</dbReference>
<dbReference type="SUPFAM" id="SSF55846">
    <property type="entry name" value="N-acetylmuramoyl-L-alanine amidase-like"/>
    <property type="match status" value="1"/>
</dbReference>
<dbReference type="InterPro" id="IPR015510">
    <property type="entry name" value="PGRP"/>
</dbReference>